<name>A0A0C9XDV9_9AGAR</name>
<sequence length="156" mass="17224">MLYQTVFGPPPFILSGRPSIGVSDSPAGMGFHSPLLLWTSQVKSYECIRACIPNIAASQAIQTALYNADENRLSFADRFIQFLKDSRGRFGKKFDFLQADSPAFQPRMFLWAATGAPFINPNDGEIEIAILESTHPMYAENAGQGQLMALQGRISF</sequence>
<evidence type="ECO:0000313" key="2">
    <source>
        <dbReference type="Proteomes" id="UP000054477"/>
    </source>
</evidence>
<reference evidence="1 2" key="1">
    <citation type="submission" date="2014-04" db="EMBL/GenBank/DDBJ databases">
        <authorList>
            <consortium name="DOE Joint Genome Institute"/>
            <person name="Kuo A."/>
            <person name="Kohler A."/>
            <person name="Nagy L.G."/>
            <person name="Floudas D."/>
            <person name="Copeland A."/>
            <person name="Barry K.W."/>
            <person name="Cichocki N."/>
            <person name="Veneault-Fourrey C."/>
            <person name="LaButti K."/>
            <person name="Lindquist E.A."/>
            <person name="Lipzen A."/>
            <person name="Lundell T."/>
            <person name="Morin E."/>
            <person name="Murat C."/>
            <person name="Sun H."/>
            <person name="Tunlid A."/>
            <person name="Henrissat B."/>
            <person name="Grigoriev I.V."/>
            <person name="Hibbett D.S."/>
            <person name="Martin F."/>
            <person name="Nordberg H.P."/>
            <person name="Cantor M.N."/>
            <person name="Hua S.X."/>
        </authorList>
    </citation>
    <scope>NUCLEOTIDE SEQUENCE [LARGE SCALE GENOMIC DNA]</scope>
    <source>
        <strain evidence="1 2">LaAM-08-1</strain>
    </source>
</reference>
<dbReference type="EMBL" id="KN838639">
    <property type="protein sequence ID" value="KIJ99798.1"/>
    <property type="molecule type" value="Genomic_DNA"/>
</dbReference>
<dbReference type="Proteomes" id="UP000054477">
    <property type="component" value="Unassembled WGS sequence"/>
</dbReference>
<proteinExistence type="predicted"/>
<protein>
    <submittedName>
        <fullName evidence="1">Uncharacterized protein</fullName>
    </submittedName>
</protein>
<accession>A0A0C9XDV9</accession>
<evidence type="ECO:0000313" key="1">
    <source>
        <dbReference type="EMBL" id="KIJ99798.1"/>
    </source>
</evidence>
<dbReference type="HOGENOM" id="CLU_1686894_0_0_1"/>
<dbReference type="OrthoDB" id="3214991at2759"/>
<organism evidence="1 2">
    <name type="scientific">Laccaria amethystina LaAM-08-1</name>
    <dbReference type="NCBI Taxonomy" id="1095629"/>
    <lineage>
        <taxon>Eukaryota</taxon>
        <taxon>Fungi</taxon>
        <taxon>Dikarya</taxon>
        <taxon>Basidiomycota</taxon>
        <taxon>Agaricomycotina</taxon>
        <taxon>Agaricomycetes</taxon>
        <taxon>Agaricomycetidae</taxon>
        <taxon>Agaricales</taxon>
        <taxon>Agaricineae</taxon>
        <taxon>Hydnangiaceae</taxon>
        <taxon>Laccaria</taxon>
    </lineage>
</organism>
<keyword evidence="2" id="KW-1185">Reference proteome</keyword>
<reference evidence="2" key="2">
    <citation type="submission" date="2015-01" db="EMBL/GenBank/DDBJ databases">
        <title>Evolutionary Origins and Diversification of the Mycorrhizal Mutualists.</title>
        <authorList>
            <consortium name="DOE Joint Genome Institute"/>
            <consortium name="Mycorrhizal Genomics Consortium"/>
            <person name="Kohler A."/>
            <person name="Kuo A."/>
            <person name="Nagy L.G."/>
            <person name="Floudas D."/>
            <person name="Copeland A."/>
            <person name="Barry K.W."/>
            <person name="Cichocki N."/>
            <person name="Veneault-Fourrey C."/>
            <person name="LaButti K."/>
            <person name="Lindquist E.A."/>
            <person name="Lipzen A."/>
            <person name="Lundell T."/>
            <person name="Morin E."/>
            <person name="Murat C."/>
            <person name="Riley R."/>
            <person name="Ohm R."/>
            <person name="Sun H."/>
            <person name="Tunlid A."/>
            <person name="Henrissat B."/>
            <person name="Grigoriev I.V."/>
            <person name="Hibbett D.S."/>
            <person name="Martin F."/>
        </authorList>
    </citation>
    <scope>NUCLEOTIDE SEQUENCE [LARGE SCALE GENOMIC DNA]</scope>
    <source>
        <strain evidence="2">LaAM-08-1</strain>
    </source>
</reference>
<dbReference type="AlphaFoldDB" id="A0A0C9XDV9"/>
<gene>
    <name evidence="1" type="ORF">K443DRAFT_8131</name>
</gene>